<sequence length="178" mass="19562">MTSKDSPHTLITAFSTLRNTAKSFLEIPGKNNGEHLPLKNVIDDSNTTTNGYDYRVPGINNDDDSNWTVISHEALHEALNSTDDSLEHDEELTTTMSLSSSSSSPMTMTTETITSMSTLESEENVKNSQQSQSIMNNISVEKKELTKPTTSLVTIIPETRSLSSSFSTKPMVETTLNL</sequence>
<proteinExistence type="predicted"/>
<reference evidence="2" key="1">
    <citation type="journal article" date="2012" name="Nat. Genet.">
        <title>Whole-genome sequence of Schistosoma haematobium.</title>
        <authorList>
            <person name="Young N.D."/>
            <person name="Jex A.R."/>
            <person name="Li B."/>
            <person name="Liu S."/>
            <person name="Yang L."/>
            <person name="Xiong Z."/>
            <person name="Li Y."/>
            <person name="Cantacessi C."/>
            <person name="Hall R.S."/>
            <person name="Xu X."/>
            <person name="Chen F."/>
            <person name="Wu X."/>
            <person name="Zerlotini A."/>
            <person name="Oliveira G."/>
            <person name="Hofmann A."/>
            <person name="Zhang G."/>
            <person name="Fang X."/>
            <person name="Kang Y."/>
            <person name="Campbell B.E."/>
            <person name="Loukas A."/>
            <person name="Ranganathan S."/>
            <person name="Rollinson D."/>
            <person name="Rinaldi G."/>
            <person name="Brindley P.J."/>
            <person name="Yang H."/>
            <person name="Wang J."/>
            <person name="Wang J."/>
            <person name="Gasser R.B."/>
        </authorList>
    </citation>
    <scope>NUCLEOTIDE SEQUENCE</scope>
</reference>
<dbReference type="AlphaFoldDB" id="A0A6A5DEB0"/>
<dbReference type="KEGG" id="shx:MS3_00005676"/>
<evidence type="ECO:0000313" key="3">
    <source>
        <dbReference type="Proteomes" id="UP000471633"/>
    </source>
</evidence>
<name>A0A6A5DEB0_SCHHA</name>
<feature type="compositionally biased region" description="Low complexity" evidence="1">
    <location>
        <begin position="93"/>
        <end position="109"/>
    </location>
</feature>
<dbReference type="GeneID" id="24591476"/>
<dbReference type="CTD" id="24591476"/>
<comment type="caution">
    <text evidence="2">The sequence shown here is derived from an EMBL/GenBank/DDBJ whole genome shotgun (WGS) entry which is preliminary data.</text>
</comment>
<reference evidence="2" key="4">
    <citation type="journal article" date="2022" name="PLoS Pathog.">
        <title>Chromosome-level genome of Schistosoma haematobium underpins genome-wide explorations of molecular variation.</title>
        <authorList>
            <person name="Stroehlein A.J."/>
            <person name="Korhonen P.K."/>
            <person name="Lee V.V."/>
            <person name="Ralph S.A."/>
            <person name="Mentink-Kane M."/>
            <person name="You H."/>
            <person name="McManus D.P."/>
            <person name="Tchuente L.T."/>
            <person name="Stothard J.R."/>
            <person name="Kaur P."/>
            <person name="Dudchenko O."/>
            <person name="Aiden E.L."/>
            <person name="Yang B."/>
            <person name="Yang H."/>
            <person name="Emery A.M."/>
            <person name="Webster B.L."/>
            <person name="Brindley P.J."/>
            <person name="Rollinson D."/>
            <person name="Chang B.C.H."/>
            <person name="Gasser R.B."/>
            <person name="Young N.D."/>
        </authorList>
    </citation>
    <scope>NUCLEOTIDE SEQUENCE</scope>
</reference>
<evidence type="ECO:0000313" key="2">
    <source>
        <dbReference type="EMBL" id="KAH9588206.1"/>
    </source>
</evidence>
<protein>
    <submittedName>
        <fullName evidence="2">Uncharacterized protein</fullName>
    </submittedName>
</protein>
<keyword evidence="3" id="KW-1185">Reference proteome</keyword>
<reference evidence="2" key="3">
    <citation type="submission" date="2021-06" db="EMBL/GenBank/DDBJ databases">
        <title>Chromosome-level genome assembly for S. haematobium.</title>
        <authorList>
            <person name="Stroehlein A.J."/>
        </authorList>
    </citation>
    <scope>NUCLEOTIDE SEQUENCE</scope>
</reference>
<dbReference type="RefSeq" id="XP_012795395.2">
    <property type="nucleotide sequence ID" value="XM_012939941.3"/>
</dbReference>
<reference evidence="2" key="2">
    <citation type="journal article" date="2019" name="Gigascience">
        <title>High-quality Schistosoma haematobium genome achieved by single-molecule and long-range sequencing.</title>
        <authorList>
            <person name="Stroehlein A.J."/>
            <person name="Korhonen P.K."/>
            <person name="Chong T.M."/>
            <person name="Lim Y.L."/>
            <person name="Chan K.G."/>
            <person name="Webster B."/>
            <person name="Rollinson D."/>
            <person name="Brindley P.J."/>
            <person name="Gasser R.B."/>
            <person name="Young N.D."/>
        </authorList>
    </citation>
    <scope>NUCLEOTIDE SEQUENCE</scope>
</reference>
<dbReference type="Proteomes" id="UP000471633">
    <property type="component" value="Unassembled WGS sequence"/>
</dbReference>
<dbReference type="EMBL" id="AMPZ03000003">
    <property type="protein sequence ID" value="KAH9588206.1"/>
    <property type="molecule type" value="Genomic_DNA"/>
</dbReference>
<feature type="region of interest" description="Disordered" evidence="1">
    <location>
        <begin position="84"/>
        <end position="109"/>
    </location>
</feature>
<gene>
    <name evidence="2" type="ORF">MS3_00005676</name>
</gene>
<evidence type="ECO:0000256" key="1">
    <source>
        <dbReference type="SAM" id="MobiDB-lite"/>
    </source>
</evidence>
<accession>A0A6A5DEB0</accession>
<organism evidence="2 3">
    <name type="scientific">Schistosoma haematobium</name>
    <name type="common">Blood fluke</name>
    <dbReference type="NCBI Taxonomy" id="6185"/>
    <lineage>
        <taxon>Eukaryota</taxon>
        <taxon>Metazoa</taxon>
        <taxon>Spiralia</taxon>
        <taxon>Lophotrochozoa</taxon>
        <taxon>Platyhelminthes</taxon>
        <taxon>Trematoda</taxon>
        <taxon>Digenea</taxon>
        <taxon>Strigeidida</taxon>
        <taxon>Schistosomatoidea</taxon>
        <taxon>Schistosomatidae</taxon>
        <taxon>Schistosoma</taxon>
    </lineage>
</organism>